<proteinExistence type="predicted"/>
<comment type="caution">
    <text evidence="2">The sequence shown here is derived from an EMBL/GenBank/DDBJ whole genome shotgun (WGS) entry which is preliminary data.</text>
</comment>
<evidence type="ECO:0000313" key="2">
    <source>
        <dbReference type="EMBL" id="CAF1426403.1"/>
    </source>
</evidence>
<feature type="transmembrane region" description="Helical" evidence="1">
    <location>
        <begin position="82"/>
        <end position="103"/>
    </location>
</feature>
<keyword evidence="1" id="KW-0812">Transmembrane</keyword>
<sequence>MAETFLNCIGYIFNIREHIMDYLKNIYPRKKRMPANEFTRWGIFILILECIGTIYDLSMTIPIYILGYFFNLNPFSCLSISMASISIGISIGIGVGVGAGVGLNCDKAAGVSFNTTNSTNSIIEFSTVSIG</sequence>
<keyword evidence="1" id="KW-1133">Transmembrane helix</keyword>
<name>A0A815MLY8_ADIRI</name>
<dbReference type="EMBL" id="CAJNOJ010000383">
    <property type="protein sequence ID" value="CAF1426403.1"/>
    <property type="molecule type" value="Genomic_DNA"/>
</dbReference>
<dbReference type="AlphaFoldDB" id="A0A815MLY8"/>
<reference evidence="2" key="1">
    <citation type="submission" date="2021-02" db="EMBL/GenBank/DDBJ databases">
        <authorList>
            <person name="Nowell W R."/>
        </authorList>
    </citation>
    <scope>NUCLEOTIDE SEQUENCE</scope>
</reference>
<feature type="transmembrane region" description="Helical" evidence="1">
    <location>
        <begin position="41"/>
        <end position="70"/>
    </location>
</feature>
<gene>
    <name evidence="2" type="ORF">EDS130_LOCUS37892</name>
</gene>
<evidence type="ECO:0000313" key="3">
    <source>
        <dbReference type="Proteomes" id="UP000663852"/>
    </source>
</evidence>
<organism evidence="2 3">
    <name type="scientific">Adineta ricciae</name>
    <name type="common">Rotifer</name>
    <dbReference type="NCBI Taxonomy" id="249248"/>
    <lineage>
        <taxon>Eukaryota</taxon>
        <taxon>Metazoa</taxon>
        <taxon>Spiralia</taxon>
        <taxon>Gnathifera</taxon>
        <taxon>Rotifera</taxon>
        <taxon>Eurotatoria</taxon>
        <taxon>Bdelloidea</taxon>
        <taxon>Adinetida</taxon>
        <taxon>Adinetidae</taxon>
        <taxon>Adineta</taxon>
    </lineage>
</organism>
<keyword evidence="1" id="KW-0472">Membrane</keyword>
<dbReference type="Proteomes" id="UP000663852">
    <property type="component" value="Unassembled WGS sequence"/>
</dbReference>
<dbReference type="OrthoDB" id="10430928at2759"/>
<accession>A0A815MLY8</accession>
<protein>
    <submittedName>
        <fullName evidence="2">Uncharacterized protein</fullName>
    </submittedName>
</protein>
<evidence type="ECO:0000256" key="1">
    <source>
        <dbReference type="SAM" id="Phobius"/>
    </source>
</evidence>